<reference evidence="2" key="3">
    <citation type="submission" date="2020-12" db="UniProtKB">
        <authorList>
            <consortium name="EnsemblPlants"/>
        </authorList>
    </citation>
    <scope>IDENTIFICATION</scope>
</reference>
<dbReference type="GO" id="GO:0009653">
    <property type="term" value="P:anatomical structure morphogenesis"/>
    <property type="evidence" value="ECO:0000318"/>
    <property type="project" value="GO_Central"/>
</dbReference>
<dbReference type="EnsemblPlants" id="Pp3c21_11420V3.6">
    <property type="protein sequence ID" value="Pp3c21_11420V3.6"/>
    <property type="gene ID" value="Pp3c21_11420"/>
</dbReference>
<reference evidence="2 3" key="1">
    <citation type="journal article" date="2008" name="Science">
        <title>The Physcomitrella genome reveals evolutionary insights into the conquest of land by plants.</title>
        <authorList>
            <person name="Rensing S."/>
            <person name="Lang D."/>
            <person name="Zimmer A."/>
            <person name="Terry A."/>
            <person name="Salamov A."/>
            <person name="Shapiro H."/>
            <person name="Nishiyama T."/>
            <person name="Perroud P.-F."/>
            <person name="Lindquist E."/>
            <person name="Kamisugi Y."/>
            <person name="Tanahashi T."/>
            <person name="Sakakibara K."/>
            <person name="Fujita T."/>
            <person name="Oishi K."/>
            <person name="Shin-I T."/>
            <person name="Kuroki Y."/>
            <person name="Toyoda A."/>
            <person name="Suzuki Y."/>
            <person name="Hashimoto A."/>
            <person name="Yamaguchi K."/>
            <person name="Sugano A."/>
            <person name="Kohara Y."/>
            <person name="Fujiyama A."/>
            <person name="Anterola A."/>
            <person name="Aoki S."/>
            <person name="Ashton N."/>
            <person name="Barbazuk W.B."/>
            <person name="Barker E."/>
            <person name="Bennetzen J."/>
            <person name="Bezanilla M."/>
            <person name="Blankenship R."/>
            <person name="Cho S.H."/>
            <person name="Dutcher S."/>
            <person name="Estelle M."/>
            <person name="Fawcett J.A."/>
            <person name="Gundlach H."/>
            <person name="Hanada K."/>
            <person name="Heyl A."/>
            <person name="Hicks K.A."/>
            <person name="Hugh J."/>
            <person name="Lohr M."/>
            <person name="Mayer K."/>
            <person name="Melkozernov A."/>
            <person name="Murata T."/>
            <person name="Nelson D."/>
            <person name="Pils B."/>
            <person name="Prigge M."/>
            <person name="Reiss B."/>
            <person name="Renner T."/>
            <person name="Rombauts S."/>
            <person name="Rushton P."/>
            <person name="Sanderfoot A."/>
            <person name="Schween G."/>
            <person name="Shiu S.-H."/>
            <person name="Stueber K."/>
            <person name="Theodoulou F.L."/>
            <person name="Tu H."/>
            <person name="Van de Peer Y."/>
            <person name="Verrier P.J."/>
            <person name="Waters E."/>
            <person name="Wood A."/>
            <person name="Yang L."/>
            <person name="Cove D."/>
            <person name="Cuming A."/>
            <person name="Hasebe M."/>
            <person name="Lucas S."/>
            <person name="Mishler D.B."/>
            <person name="Reski R."/>
            <person name="Grigoriev I."/>
            <person name="Quatrano R.S."/>
            <person name="Boore J.L."/>
        </authorList>
    </citation>
    <scope>NUCLEOTIDE SEQUENCE [LARGE SCALE GENOMIC DNA]</scope>
    <source>
        <strain evidence="2 3">cv. Gransden 2004</strain>
    </source>
</reference>
<dbReference type="PRINTS" id="PR00190">
    <property type="entry name" value="ACTIN"/>
</dbReference>
<dbReference type="SUPFAM" id="SSF53067">
    <property type="entry name" value="Actin-like ATPase domain"/>
    <property type="match status" value="2"/>
</dbReference>
<dbReference type="InterPro" id="IPR043129">
    <property type="entry name" value="ATPase_NBD"/>
</dbReference>
<dbReference type="OrthoDB" id="74201at2759"/>
<dbReference type="EMBL" id="ABEU02000021">
    <property type="status" value="NOT_ANNOTATED_CDS"/>
    <property type="molecule type" value="Genomic_DNA"/>
</dbReference>
<dbReference type="Gramene" id="Pp3c21_11420V3.8">
    <property type="protein sequence ID" value="Pp3c21_11420V3.8"/>
    <property type="gene ID" value="Pp3c21_11420"/>
</dbReference>
<accession>A0A7I4CAF1</accession>
<dbReference type="Pfam" id="PF00022">
    <property type="entry name" value="Actin"/>
    <property type="match status" value="2"/>
</dbReference>
<evidence type="ECO:0000256" key="1">
    <source>
        <dbReference type="RuleBase" id="RU000487"/>
    </source>
</evidence>
<proteinExistence type="inferred from homology"/>
<dbReference type="Proteomes" id="UP000006727">
    <property type="component" value="Chromosome 21"/>
</dbReference>
<evidence type="ECO:0008006" key="4">
    <source>
        <dbReference type="Google" id="ProtNLM"/>
    </source>
</evidence>
<dbReference type="EnsemblPlants" id="Pp3c21_11420V3.5">
    <property type="protein sequence ID" value="Pp3c21_11420V3.5"/>
    <property type="gene ID" value="Pp3c21_11420"/>
</dbReference>
<dbReference type="GeneID" id="112274514"/>
<evidence type="ECO:0000313" key="2">
    <source>
        <dbReference type="EnsemblPlants" id="Pp3c21_11420V3.5"/>
    </source>
</evidence>
<dbReference type="SMART" id="SM00268">
    <property type="entry name" value="ACTIN"/>
    <property type="match status" value="1"/>
</dbReference>
<dbReference type="KEGG" id="ppp:112274514"/>
<dbReference type="FunCoup" id="A0A7I4CAF1">
    <property type="interactions" value="2934"/>
</dbReference>
<dbReference type="CDD" id="cd10209">
    <property type="entry name" value="ASKHA_NBD_AtARP7-like"/>
    <property type="match status" value="1"/>
</dbReference>
<name>A0A7I4CAF1_PHYPA</name>
<dbReference type="EnsemblPlants" id="Pp3c21_11420V3.8">
    <property type="protein sequence ID" value="Pp3c21_11420V3.8"/>
    <property type="gene ID" value="Pp3c21_11420"/>
</dbReference>
<evidence type="ECO:0000313" key="3">
    <source>
        <dbReference type="Proteomes" id="UP000006727"/>
    </source>
</evidence>
<dbReference type="Gene3D" id="3.30.420.40">
    <property type="match status" value="2"/>
</dbReference>
<dbReference type="Gramene" id="Pp3c21_11420V3.6">
    <property type="protein sequence ID" value="Pp3c21_11420V3.6"/>
    <property type="gene ID" value="Pp3c21_11420"/>
</dbReference>
<protein>
    <recommendedName>
        <fullName evidence="4">Actin-related protein ARP7</fullName>
    </recommendedName>
</protein>
<dbReference type="Gramene" id="Pp3c21_11420V3.5">
    <property type="protein sequence ID" value="Pp3c21_11420V3.5"/>
    <property type="gene ID" value="Pp3c21_11420"/>
</dbReference>
<dbReference type="PANTHER" id="PTHR11937">
    <property type="entry name" value="ACTIN"/>
    <property type="match status" value="1"/>
</dbReference>
<dbReference type="InterPro" id="IPR004000">
    <property type="entry name" value="Actin"/>
</dbReference>
<dbReference type="FunFam" id="3.90.640.10:FF:000026">
    <property type="entry name" value="Actin-related protein 7"/>
    <property type="match status" value="1"/>
</dbReference>
<keyword evidence="3" id="KW-1185">Reference proteome</keyword>
<dbReference type="RefSeq" id="XP_024359891.1">
    <property type="nucleotide sequence ID" value="XM_024504123.2"/>
</dbReference>
<organism evidence="2 3">
    <name type="scientific">Physcomitrium patens</name>
    <name type="common">Spreading-leaved earth moss</name>
    <name type="synonym">Physcomitrella patens</name>
    <dbReference type="NCBI Taxonomy" id="3218"/>
    <lineage>
        <taxon>Eukaryota</taxon>
        <taxon>Viridiplantae</taxon>
        <taxon>Streptophyta</taxon>
        <taxon>Embryophyta</taxon>
        <taxon>Bryophyta</taxon>
        <taxon>Bryophytina</taxon>
        <taxon>Bryopsida</taxon>
        <taxon>Funariidae</taxon>
        <taxon>Funariales</taxon>
        <taxon>Funariaceae</taxon>
        <taxon>Physcomitrium</taxon>
    </lineage>
</organism>
<reference evidence="2 3" key="2">
    <citation type="journal article" date="2018" name="Plant J.">
        <title>The Physcomitrella patens chromosome-scale assembly reveals moss genome structure and evolution.</title>
        <authorList>
            <person name="Lang D."/>
            <person name="Ullrich K.K."/>
            <person name="Murat F."/>
            <person name="Fuchs J."/>
            <person name="Jenkins J."/>
            <person name="Haas F.B."/>
            <person name="Piednoel M."/>
            <person name="Gundlach H."/>
            <person name="Van Bel M."/>
            <person name="Meyberg R."/>
            <person name="Vives C."/>
            <person name="Morata J."/>
            <person name="Symeonidi A."/>
            <person name="Hiss M."/>
            <person name="Muchero W."/>
            <person name="Kamisugi Y."/>
            <person name="Saleh O."/>
            <person name="Blanc G."/>
            <person name="Decker E.L."/>
            <person name="van Gessel N."/>
            <person name="Grimwood J."/>
            <person name="Hayes R.D."/>
            <person name="Graham S.W."/>
            <person name="Gunter L.E."/>
            <person name="McDaniel S.F."/>
            <person name="Hoernstein S.N.W."/>
            <person name="Larsson A."/>
            <person name="Li F.W."/>
            <person name="Perroud P.F."/>
            <person name="Phillips J."/>
            <person name="Ranjan P."/>
            <person name="Rokshar D.S."/>
            <person name="Rothfels C.J."/>
            <person name="Schneider L."/>
            <person name="Shu S."/>
            <person name="Stevenson D.W."/>
            <person name="Thummler F."/>
            <person name="Tillich M."/>
            <person name="Villarreal Aguilar J.C."/>
            <person name="Widiez T."/>
            <person name="Wong G.K."/>
            <person name="Wymore A."/>
            <person name="Zhang Y."/>
            <person name="Zimmer A.D."/>
            <person name="Quatrano R.S."/>
            <person name="Mayer K.F.X."/>
            <person name="Goodstein D."/>
            <person name="Casacuberta J.M."/>
            <person name="Vandepoele K."/>
            <person name="Reski R."/>
            <person name="Cuming A.C."/>
            <person name="Tuskan G.A."/>
            <person name="Maumus F."/>
            <person name="Salse J."/>
            <person name="Schmutz J."/>
            <person name="Rensing S.A."/>
        </authorList>
    </citation>
    <scope>NUCLEOTIDE SEQUENCE [LARGE SCALE GENOMIC DNA]</scope>
    <source>
        <strain evidence="2 3">cv. Gransden 2004</strain>
    </source>
</reference>
<gene>
    <name evidence="2" type="primary">LOC112274514</name>
</gene>
<dbReference type="Gene3D" id="3.90.640.10">
    <property type="entry name" value="Actin, Chain A, domain 4"/>
    <property type="match status" value="1"/>
</dbReference>
<dbReference type="GO" id="GO:0005634">
    <property type="term" value="C:nucleus"/>
    <property type="evidence" value="ECO:0000318"/>
    <property type="project" value="GO_Central"/>
</dbReference>
<dbReference type="GO" id="GO:0015629">
    <property type="term" value="C:actin cytoskeleton"/>
    <property type="evidence" value="ECO:0000318"/>
    <property type="project" value="GO_Central"/>
</dbReference>
<comment type="similarity">
    <text evidence="1">Belongs to the actin family.</text>
</comment>
<dbReference type="AlphaFoldDB" id="A0A7I4CAF1"/>
<sequence>MKESRASCPKYSVLQEIEYNKLNPLRVILLSKQKFEENVNLKFLILPTSMTRVEEDGVHGNDGVIGDIIHPIERGIIKDWDAMEDLWRYTFYTGLGWEPGNEGQLLVAEPLLTPKVSRERMVQTMFETFNVGGLYAVEQAVLSLYAVGRITGVVIDAGHGKIDIAPVWEGAIQHNAVKRFEISGQDLTDFLAKELARSQPDVKLDLATVEMLKEKYAAVAEDSSAYVATAEACPKIQHTLPDGQVISVGRERYDVGEALLRPSIFGIEEDGLAEQLLRSVSTCSPSENQRQLIENIVLCGGTSMIRGLDSRFQKEAVLVANPSVRPSLIKPPEYMPDNTLINSAWMGGAILAKVVFPQNQHITKAEYDEAGPPIVHRKCF</sequence>